<gene>
    <name evidence="1" type="ordered locus">RBRH_00561</name>
</gene>
<keyword evidence="1" id="KW-0614">Plasmid</keyword>
<dbReference type="SUPFAM" id="SSF50475">
    <property type="entry name" value="FMN-binding split barrel"/>
    <property type="match status" value="1"/>
</dbReference>
<reference evidence="1 2" key="1">
    <citation type="journal article" date="2011" name="J. Bacteriol.">
        <title>Complete genome sequence of Burkholderia rhizoxinica, an endosymbiont of Rhizopus microsporus.</title>
        <authorList>
            <person name="Lackner G."/>
            <person name="Moebius N."/>
            <person name="Partida-Martinez L."/>
            <person name="Hertweck C."/>
        </authorList>
    </citation>
    <scope>NUCLEOTIDE SEQUENCE [LARGE SCALE GENOMIC DNA]</scope>
    <source>
        <strain evidence="2">DSM 19002 / CIP 109453 / HKI 454</strain>
        <plasmid evidence="1 2">pBRH01</plasmid>
    </source>
</reference>
<evidence type="ECO:0000313" key="1">
    <source>
        <dbReference type="EMBL" id="CBW76639.1"/>
    </source>
</evidence>
<protein>
    <submittedName>
        <fullName evidence="1">Transcriptional regulator</fullName>
    </submittedName>
</protein>
<dbReference type="EMBL" id="FR687360">
    <property type="protein sequence ID" value="CBW76639.1"/>
    <property type="molecule type" value="Genomic_DNA"/>
</dbReference>
<dbReference type="eggNOG" id="COG2808">
    <property type="taxonomic scope" value="Bacteria"/>
</dbReference>
<sequence length="246" mass="27821">MRSCRAPRHVPARIPSRLLPRPLRPSTIRTKMEPLANQPVSFHYDAFRFTDPERIDAIIDSFPLALIASTDAGLSHASHVPLFRERQSRNLFGHVDAANPQFCGANTTRARIVFTGPDSYIPPEAYVTRQLPTWNYVAVHLVGTVHVVTDLAQKIEVLRETAARLQPDDARWQFDANDERVARFAPGVLALRVHVEHEEARIKLSQDKGLEDQYAALDCLLSTRARSLRPLLETFLPPWEEAAHAR</sequence>
<dbReference type="KEGG" id="brh:RBRH_00561"/>
<dbReference type="Gene3D" id="2.30.110.10">
    <property type="entry name" value="Electron Transport, Fmn-binding Protein, Chain A"/>
    <property type="match status" value="1"/>
</dbReference>
<dbReference type="InterPro" id="IPR012349">
    <property type="entry name" value="Split_barrel_FMN-bd"/>
</dbReference>
<dbReference type="AlphaFoldDB" id="E5AU65"/>
<evidence type="ECO:0000313" key="2">
    <source>
        <dbReference type="Proteomes" id="UP000007437"/>
    </source>
</evidence>
<dbReference type="PANTHER" id="PTHR35802:SF1">
    <property type="entry name" value="PROTEASE SYNTHASE AND SPORULATION PROTEIN PAI 2"/>
    <property type="match status" value="1"/>
</dbReference>
<dbReference type="InterPro" id="IPR007396">
    <property type="entry name" value="TR_PAI2-type"/>
</dbReference>
<geneLocation type="plasmid" evidence="1 2">
    <name>pBRH01</name>
</geneLocation>
<dbReference type="HOGENOM" id="CLU_065853_3_0_4"/>
<accession>E5AU65</accession>
<dbReference type="PANTHER" id="PTHR35802">
    <property type="entry name" value="PROTEASE SYNTHASE AND SPORULATION PROTEIN PAI 2"/>
    <property type="match status" value="1"/>
</dbReference>
<organism evidence="1 2">
    <name type="scientific">Mycetohabitans rhizoxinica (strain DSM 19002 / CIP 109453 / HKI 454)</name>
    <name type="common">Paraburkholderia rhizoxinica</name>
    <dbReference type="NCBI Taxonomy" id="882378"/>
    <lineage>
        <taxon>Bacteria</taxon>
        <taxon>Pseudomonadati</taxon>
        <taxon>Pseudomonadota</taxon>
        <taxon>Betaproteobacteria</taxon>
        <taxon>Burkholderiales</taxon>
        <taxon>Burkholderiaceae</taxon>
        <taxon>Mycetohabitans</taxon>
    </lineage>
</organism>
<dbReference type="Pfam" id="PF04299">
    <property type="entry name" value="FMN_bind_2"/>
    <property type="match status" value="1"/>
</dbReference>
<name>E5AU65_MYCRK</name>
<dbReference type="Proteomes" id="UP000007437">
    <property type="component" value="Plasmid pBRH01"/>
</dbReference>
<proteinExistence type="predicted"/>